<comment type="caution">
    <text evidence="2">The sequence shown here is derived from an EMBL/GenBank/DDBJ whole genome shotgun (WGS) entry which is preliminary data.</text>
</comment>
<evidence type="ECO:0000256" key="1">
    <source>
        <dbReference type="SAM" id="MobiDB-lite"/>
    </source>
</evidence>
<organism evidence="2 3">
    <name type="scientific">Arthrobotrys conoides</name>
    <dbReference type="NCBI Taxonomy" id="74498"/>
    <lineage>
        <taxon>Eukaryota</taxon>
        <taxon>Fungi</taxon>
        <taxon>Dikarya</taxon>
        <taxon>Ascomycota</taxon>
        <taxon>Pezizomycotina</taxon>
        <taxon>Orbiliomycetes</taxon>
        <taxon>Orbiliales</taxon>
        <taxon>Orbiliaceae</taxon>
        <taxon>Arthrobotrys</taxon>
    </lineage>
</organism>
<protein>
    <submittedName>
        <fullName evidence="2">Uncharacterized protein</fullName>
    </submittedName>
</protein>
<name>A0AAN8RXB7_9PEZI</name>
<reference evidence="2 3" key="1">
    <citation type="submission" date="2019-10" db="EMBL/GenBank/DDBJ databases">
        <authorList>
            <person name="Palmer J.M."/>
        </authorList>
    </citation>
    <scope>NUCLEOTIDE SEQUENCE [LARGE SCALE GENOMIC DNA]</scope>
    <source>
        <strain evidence="2 3">TWF506</strain>
    </source>
</reference>
<proteinExistence type="predicted"/>
<feature type="region of interest" description="Disordered" evidence="1">
    <location>
        <begin position="134"/>
        <end position="160"/>
    </location>
</feature>
<evidence type="ECO:0000313" key="2">
    <source>
        <dbReference type="EMBL" id="KAK6513921.1"/>
    </source>
</evidence>
<keyword evidence="3" id="KW-1185">Reference proteome</keyword>
<dbReference type="AlphaFoldDB" id="A0AAN8RXB7"/>
<dbReference type="Proteomes" id="UP001307849">
    <property type="component" value="Unassembled WGS sequence"/>
</dbReference>
<gene>
    <name evidence="2" type="ORF">TWF506_008351</name>
</gene>
<sequence length="160" mass="17599">MASWALNNGTNSSKDCRCVTEMLQPDIDHDIPLSEYQDALNQVPFSVKQQFPGYQWKSPGYEMTWSSMTAGNSYPPENQEVERWLVPGTAEPYYLEGQNQNPAAEWMVGLLPGFKGGNPGSWATSRELSFVKRNSADTSPSFSGPGLGKKYGGQPSDKAP</sequence>
<dbReference type="EMBL" id="JAVHJM010000005">
    <property type="protein sequence ID" value="KAK6513921.1"/>
    <property type="molecule type" value="Genomic_DNA"/>
</dbReference>
<accession>A0AAN8RXB7</accession>
<evidence type="ECO:0000313" key="3">
    <source>
        <dbReference type="Proteomes" id="UP001307849"/>
    </source>
</evidence>